<name>A0A518G5B5_9BACT</name>
<keyword evidence="3" id="KW-0732">Signal</keyword>
<comment type="similarity">
    <text evidence="1">Belongs to the N-acylglucosamine 2-epimerase family.</text>
</comment>
<evidence type="ECO:0000313" key="5">
    <source>
        <dbReference type="Proteomes" id="UP000318017"/>
    </source>
</evidence>
<protein>
    <submittedName>
        <fullName evidence="4">Cellobiose 2-epimerase</fullName>
        <ecNumber evidence="4">5.1.3.11</ecNumber>
    </submittedName>
</protein>
<dbReference type="InterPro" id="IPR008928">
    <property type="entry name" value="6-hairpin_glycosidase_sf"/>
</dbReference>
<feature type="chain" id="PRO_5021826872" evidence="3">
    <location>
        <begin position="21"/>
        <end position="426"/>
    </location>
</feature>
<dbReference type="Pfam" id="PF07221">
    <property type="entry name" value="GlcNAc_2-epim"/>
    <property type="match status" value="1"/>
</dbReference>
<evidence type="ECO:0000256" key="1">
    <source>
        <dbReference type="ARBA" id="ARBA00008558"/>
    </source>
</evidence>
<dbReference type="KEGG" id="ahel:Q31a_20900"/>
<dbReference type="Gene3D" id="1.50.10.10">
    <property type="match status" value="1"/>
</dbReference>
<dbReference type="EMBL" id="CP036298">
    <property type="protein sequence ID" value="QDV23785.1"/>
    <property type="molecule type" value="Genomic_DNA"/>
</dbReference>
<evidence type="ECO:0000256" key="2">
    <source>
        <dbReference type="ARBA" id="ARBA00023235"/>
    </source>
</evidence>
<dbReference type="AlphaFoldDB" id="A0A518G5B5"/>
<dbReference type="RefSeq" id="WP_145076960.1">
    <property type="nucleotide sequence ID" value="NZ_CP036298.1"/>
</dbReference>
<gene>
    <name evidence="4" type="primary">ce_1</name>
    <name evidence="4" type="ORF">Q31a_20900</name>
</gene>
<accession>A0A518G5B5</accession>
<dbReference type="PANTHER" id="PTHR15108">
    <property type="entry name" value="N-ACYLGLUCOSAMINE-2-EPIMERASE"/>
    <property type="match status" value="1"/>
</dbReference>
<dbReference type="GO" id="GO:0047736">
    <property type="term" value="F:cellobiose epimerase activity"/>
    <property type="evidence" value="ECO:0007669"/>
    <property type="project" value="UniProtKB-EC"/>
</dbReference>
<sequence length="426" mass="48358" precursor="true">MLRAILAAFLPLITSLTVFAQERTPTTAAECRSLLESSIVDFYLPHCIDQQFGGYLENVNDKGEFLGEEKFLTLQARQVWFFSSLAKAGIRTKESLAAALTGYQFLIQHFQDQRHGGYFTKVTRDGRPIDRRKHVYPLSFVIYSLVAYSEASGDPEPLDQAIALFQVLETHCHDQQHGGYTEFFYEDWREITDENESGYIGAIGTKTYNSHLHLLEAFTSLYRSSGDETVRERLLELVQINTVSVKHPNVACNLDGWNPDWSMIRTPKNLRASYGHDVECVWLVLDAAQALGMPPAMLRGWATGLTDNALEYGFDEEHGGLFYTGPLSKPSDDRKKEWWTQSEALVALLTMQQFTGDRKYREAFDRTFDFVTTYQIASQGGWWATLNPDGSLVEHPSRSSMWHGAYHNGRALLLCEQLLRNAEPTP</sequence>
<organism evidence="4 5">
    <name type="scientific">Aureliella helgolandensis</name>
    <dbReference type="NCBI Taxonomy" id="2527968"/>
    <lineage>
        <taxon>Bacteria</taxon>
        <taxon>Pseudomonadati</taxon>
        <taxon>Planctomycetota</taxon>
        <taxon>Planctomycetia</taxon>
        <taxon>Pirellulales</taxon>
        <taxon>Pirellulaceae</taxon>
        <taxon>Aureliella</taxon>
    </lineage>
</organism>
<evidence type="ECO:0000256" key="3">
    <source>
        <dbReference type="SAM" id="SignalP"/>
    </source>
</evidence>
<dbReference type="EC" id="5.1.3.11" evidence="4"/>
<dbReference type="GO" id="GO:0005975">
    <property type="term" value="P:carbohydrate metabolic process"/>
    <property type="evidence" value="ECO:0007669"/>
    <property type="project" value="InterPro"/>
</dbReference>
<dbReference type="InterPro" id="IPR012341">
    <property type="entry name" value="6hp_glycosidase-like_sf"/>
</dbReference>
<dbReference type="InterPro" id="IPR010819">
    <property type="entry name" value="AGE/CE"/>
</dbReference>
<feature type="signal peptide" evidence="3">
    <location>
        <begin position="1"/>
        <end position="20"/>
    </location>
</feature>
<reference evidence="4 5" key="1">
    <citation type="submission" date="2019-02" db="EMBL/GenBank/DDBJ databases">
        <title>Deep-cultivation of Planctomycetes and their phenomic and genomic characterization uncovers novel biology.</title>
        <authorList>
            <person name="Wiegand S."/>
            <person name="Jogler M."/>
            <person name="Boedeker C."/>
            <person name="Pinto D."/>
            <person name="Vollmers J."/>
            <person name="Rivas-Marin E."/>
            <person name="Kohn T."/>
            <person name="Peeters S.H."/>
            <person name="Heuer A."/>
            <person name="Rast P."/>
            <person name="Oberbeckmann S."/>
            <person name="Bunk B."/>
            <person name="Jeske O."/>
            <person name="Meyerdierks A."/>
            <person name="Storesund J.E."/>
            <person name="Kallscheuer N."/>
            <person name="Luecker S."/>
            <person name="Lage O.M."/>
            <person name="Pohl T."/>
            <person name="Merkel B.J."/>
            <person name="Hornburger P."/>
            <person name="Mueller R.-W."/>
            <person name="Bruemmer F."/>
            <person name="Labrenz M."/>
            <person name="Spormann A.M."/>
            <person name="Op den Camp H."/>
            <person name="Overmann J."/>
            <person name="Amann R."/>
            <person name="Jetten M.S.M."/>
            <person name="Mascher T."/>
            <person name="Medema M.H."/>
            <person name="Devos D.P."/>
            <person name="Kaster A.-K."/>
            <person name="Ovreas L."/>
            <person name="Rohde M."/>
            <person name="Galperin M.Y."/>
            <person name="Jogler C."/>
        </authorList>
    </citation>
    <scope>NUCLEOTIDE SEQUENCE [LARGE SCALE GENOMIC DNA]</scope>
    <source>
        <strain evidence="4 5">Q31a</strain>
    </source>
</reference>
<keyword evidence="5" id="KW-1185">Reference proteome</keyword>
<dbReference type="Proteomes" id="UP000318017">
    <property type="component" value="Chromosome"/>
</dbReference>
<evidence type="ECO:0000313" key="4">
    <source>
        <dbReference type="EMBL" id="QDV23785.1"/>
    </source>
</evidence>
<dbReference type="SUPFAM" id="SSF48208">
    <property type="entry name" value="Six-hairpin glycosidases"/>
    <property type="match status" value="1"/>
</dbReference>
<dbReference type="OrthoDB" id="5141876at2"/>
<proteinExistence type="inferred from homology"/>
<keyword evidence="2 4" id="KW-0413">Isomerase</keyword>